<gene>
    <name evidence="3" type="ORF">AFUS01_LOCUS38447</name>
</gene>
<proteinExistence type="predicted"/>
<dbReference type="AlphaFoldDB" id="A0A8J2Q090"/>
<feature type="transmembrane region" description="Helical" evidence="2">
    <location>
        <begin position="155"/>
        <end position="179"/>
    </location>
</feature>
<protein>
    <submittedName>
        <fullName evidence="3">Uncharacterized protein</fullName>
    </submittedName>
</protein>
<organism evidence="3 4">
    <name type="scientific">Allacma fusca</name>
    <dbReference type="NCBI Taxonomy" id="39272"/>
    <lineage>
        <taxon>Eukaryota</taxon>
        <taxon>Metazoa</taxon>
        <taxon>Ecdysozoa</taxon>
        <taxon>Arthropoda</taxon>
        <taxon>Hexapoda</taxon>
        <taxon>Collembola</taxon>
        <taxon>Symphypleona</taxon>
        <taxon>Sminthuridae</taxon>
        <taxon>Allacma</taxon>
    </lineage>
</organism>
<name>A0A8J2Q090_9HEXA</name>
<feature type="compositionally biased region" description="Gly residues" evidence="1">
    <location>
        <begin position="78"/>
        <end position="95"/>
    </location>
</feature>
<dbReference type="Proteomes" id="UP000708208">
    <property type="component" value="Unassembled WGS sequence"/>
</dbReference>
<evidence type="ECO:0000313" key="3">
    <source>
        <dbReference type="EMBL" id="CAG7828525.1"/>
    </source>
</evidence>
<reference evidence="3" key="1">
    <citation type="submission" date="2021-06" db="EMBL/GenBank/DDBJ databases">
        <authorList>
            <person name="Hodson N. C."/>
            <person name="Mongue J. A."/>
            <person name="Jaron S. K."/>
        </authorList>
    </citation>
    <scope>NUCLEOTIDE SEQUENCE</scope>
</reference>
<sequence>MTPASYTYTRHLKIYFGPLPTHIYASVDNEDENLVMRDSMKKEEESKISKGEKFSLHQKCFIALSFAGTAISRGVTGGGGGSGGSGGNSSGGGRQGLSSRLFSRNVSPYKAPNQTKNKDAGGAYLIPAGGGSVFPIYKAQEVTSYYRREGTGMSAWGIVALILGVIGSGTVAWFCYMVGLPIWRDRQRRHSLIGDPIHRPQHEGIPLQETPSTATPSPCIAVCLPS</sequence>
<keyword evidence="2" id="KW-1133">Transmembrane helix</keyword>
<evidence type="ECO:0000313" key="4">
    <source>
        <dbReference type="Proteomes" id="UP000708208"/>
    </source>
</evidence>
<feature type="region of interest" description="Disordered" evidence="1">
    <location>
        <begin position="78"/>
        <end position="97"/>
    </location>
</feature>
<evidence type="ECO:0000256" key="2">
    <source>
        <dbReference type="SAM" id="Phobius"/>
    </source>
</evidence>
<keyword evidence="4" id="KW-1185">Reference proteome</keyword>
<comment type="caution">
    <text evidence="3">The sequence shown here is derived from an EMBL/GenBank/DDBJ whole genome shotgun (WGS) entry which is preliminary data.</text>
</comment>
<dbReference type="OrthoDB" id="8195786at2759"/>
<evidence type="ECO:0000256" key="1">
    <source>
        <dbReference type="SAM" id="MobiDB-lite"/>
    </source>
</evidence>
<dbReference type="EMBL" id="CAJVCH010547836">
    <property type="protein sequence ID" value="CAG7828525.1"/>
    <property type="molecule type" value="Genomic_DNA"/>
</dbReference>
<keyword evidence="2" id="KW-0472">Membrane</keyword>
<keyword evidence="2" id="KW-0812">Transmembrane</keyword>
<accession>A0A8J2Q090</accession>